<evidence type="ECO:0000313" key="4">
    <source>
        <dbReference type="Proteomes" id="UP001500220"/>
    </source>
</evidence>
<organism evidence="2 3">
    <name type="scientific">Saccharopolyspora thermophila</name>
    <dbReference type="NCBI Taxonomy" id="89367"/>
    <lineage>
        <taxon>Bacteria</taxon>
        <taxon>Bacillati</taxon>
        <taxon>Actinomycetota</taxon>
        <taxon>Actinomycetes</taxon>
        <taxon>Pseudonocardiales</taxon>
        <taxon>Pseudonocardiaceae</taxon>
        <taxon>Saccharopolyspora</taxon>
    </lineage>
</organism>
<dbReference type="Proteomes" id="UP001500220">
    <property type="component" value="Unassembled WGS sequence"/>
</dbReference>
<gene>
    <name evidence="1" type="ORF">GCM10009545_22150</name>
    <name evidence="2" type="ORF">GCM10011581_09740</name>
</gene>
<accession>A0A917JN79</accession>
<reference evidence="2" key="3">
    <citation type="submission" date="2020-09" db="EMBL/GenBank/DDBJ databases">
        <authorList>
            <person name="Sun Q."/>
            <person name="Zhou Y."/>
        </authorList>
    </citation>
    <scope>NUCLEOTIDE SEQUENCE</scope>
    <source>
        <strain evidence="2">CGMCC 4.7206</strain>
    </source>
</reference>
<keyword evidence="4" id="KW-1185">Reference proteome</keyword>
<evidence type="ECO:0000313" key="1">
    <source>
        <dbReference type="EMBL" id="GAA0519748.1"/>
    </source>
</evidence>
<reference evidence="1 4" key="2">
    <citation type="journal article" date="2019" name="Int. J. Syst. Evol. Microbiol.">
        <title>The Global Catalogue of Microorganisms (GCM) 10K type strain sequencing project: providing services to taxonomists for standard genome sequencing and annotation.</title>
        <authorList>
            <consortium name="The Broad Institute Genomics Platform"/>
            <consortium name="The Broad Institute Genome Sequencing Center for Infectious Disease"/>
            <person name="Wu L."/>
            <person name="Ma J."/>
        </authorList>
    </citation>
    <scope>NUCLEOTIDE SEQUENCE [LARGE SCALE GENOMIC DNA]</scope>
    <source>
        <strain evidence="1 4">JCM 10664</strain>
    </source>
</reference>
<name>A0A917JN79_9PSEU</name>
<protein>
    <submittedName>
        <fullName evidence="2">Uncharacterized protein</fullName>
    </submittedName>
</protein>
<dbReference type="EMBL" id="BAAAHC010000009">
    <property type="protein sequence ID" value="GAA0519748.1"/>
    <property type="molecule type" value="Genomic_DNA"/>
</dbReference>
<sequence>MHRVWNFTTPPRRTTDMSRTTISFDHQKVPLTQGVPFQLTVKQLDLMDFTEIKPPAQNIRYPKKGVSIVGWAPLLLFLDTTLDFGHVTDQCPGPAGG</sequence>
<evidence type="ECO:0000313" key="3">
    <source>
        <dbReference type="Proteomes" id="UP000597989"/>
    </source>
</evidence>
<dbReference type="Proteomes" id="UP000597989">
    <property type="component" value="Unassembled WGS sequence"/>
</dbReference>
<evidence type="ECO:0000313" key="2">
    <source>
        <dbReference type="EMBL" id="GGI74823.1"/>
    </source>
</evidence>
<proteinExistence type="predicted"/>
<comment type="caution">
    <text evidence="2">The sequence shown here is derived from an EMBL/GenBank/DDBJ whole genome shotgun (WGS) entry which is preliminary data.</text>
</comment>
<dbReference type="AlphaFoldDB" id="A0A917JN79"/>
<dbReference type="EMBL" id="BMMT01000002">
    <property type="protein sequence ID" value="GGI74823.1"/>
    <property type="molecule type" value="Genomic_DNA"/>
</dbReference>
<reference evidence="2 3" key="1">
    <citation type="journal article" date="2014" name="Int. J. Syst. Evol. Microbiol.">
        <title>Complete genome sequence of Corynebacterium casei LMG S-19264T (=DSM 44701T), isolated from a smear-ripened cheese.</title>
        <authorList>
            <consortium name="US DOE Joint Genome Institute (JGI-PGF)"/>
            <person name="Walter F."/>
            <person name="Albersmeier A."/>
            <person name="Kalinowski J."/>
            <person name="Ruckert C."/>
        </authorList>
    </citation>
    <scope>NUCLEOTIDE SEQUENCE [LARGE SCALE GENOMIC DNA]</scope>
    <source>
        <strain evidence="2 3">CGMCC 4.7206</strain>
    </source>
</reference>
<reference evidence="1" key="4">
    <citation type="submission" date="2023-12" db="EMBL/GenBank/DDBJ databases">
        <authorList>
            <person name="Sun Q."/>
            <person name="Inoue M."/>
        </authorList>
    </citation>
    <scope>NUCLEOTIDE SEQUENCE</scope>
    <source>
        <strain evidence="1">JCM 10664</strain>
    </source>
</reference>